<evidence type="ECO:0000313" key="3">
    <source>
        <dbReference type="EMBL" id="TBW41947.1"/>
    </source>
</evidence>
<keyword evidence="3" id="KW-0695">RNA-directed DNA polymerase</keyword>
<protein>
    <submittedName>
        <fullName evidence="3">Group II intron reverse transcriptase/maturase</fullName>
    </submittedName>
</protein>
<feature type="non-terminal residue" evidence="3">
    <location>
        <position position="1"/>
    </location>
</feature>
<evidence type="ECO:0000259" key="2">
    <source>
        <dbReference type="Pfam" id="PF00078"/>
    </source>
</evidence>
<keyword evidence="3" id="KW-0808">Transferase</keyword>
<dbReference type="SUPFAM" id="SSF56672">
    <property type="entry name" value="DNA/RNA polymerases"/>
    <property type="match status" value="1"/>
</dbReference>
<evidence type="ECO:0000313" key="4">
    <source>
        <dbReference type="Proteomes" id="UP000313645"/>
    </source>
</evidence>
<dbReference type="InterPro" id="IPR051083">
    <property type="entry name" value="GrpII_Intron_Splice-Mob/Def"/>
</dbReference>
<sequence>QALHQVLSAMLEPTFSDHSYGFRPGRSAHQAVKAMQRHISEGHRWVIDLDLAQFFDRVNHDVLMSLLARRITDRRILTLIRRYL</sequence>
<dbReference type="Pfam" id="PF00078">
    <property type="entry name" value="RVT_1"/>
    <property type="match status" value="1"/>
</dbReference>
<organism evidence="3 4">
    <name type="scientific">Marinobacter halodurans</name>
    <dbReference type="NCBI Taxonomy" id="2528979"/>
    <lineage>
        <taxon>Bacteria</taxon>
        <taxon>Pseudomonadati</taxon>
        <taxon>Pseudomonadota</taxon>
        <taxon>Gammaproteobacteria</taxon>
        <taxon>Pseudomonadales</taxon>
        <taxon>Marinobacteraceae</taxon>
        <taxon>Marinobacter</taxon>
    </lineage>
</organism>
<comment type="similarity">
    <text evidence="1">Belongs to the bacterial reverse transcriptase family.</text>
</comment>
<comment type="caution">
    <text evidence="3">The sequence shown here is derived from an EMBL/GenBank/DDBJ whole genome shotgun (WGS) entry which is preliminary data.</text>
</comment>
<dbReference type="InterPro" id="IPR043502">
    <property type="entry name" value="DNA/RNA_pol_sf"/>
</dbReference>
<dbReference type="GO" id="GO:0003964">
    <property type="term" value="F:RNA-directed DNA polymerase activity"/>
    <property type="evidence" value="ECO:0007669"/>
    <property type="project" value="UniProtKB-KW"/>
</dbReference>
<reference evidence="3 4" key="1">
    <citation type="submission" date="2019-02" db="EMBL/GenBank/DDBJ databases">
        <title>Marinobacter halodurans sp. nov., a marine bacterium isolated from sea tidal flat.</title>
        <authorList>
            <person name="Yoo Y."/>
            <person name="Lee D.W."/>
            <person name="Kim B.S."/>
            <person name="Kim J.-J."/>
        </authorList>
    </citation>
    <scope>NUCLEOTIDE SEQUENCE [LARGE SCALE GENOMIC DNA]</scope>
    <source>
        <strain evidence="3 4">YJ-S3-2</strain>
    </source>
</reference>
<name>A0ABY1ZFM8_9GAMM</name>
<keyword evidence="3" id="KW-0548">Nucleotidyltransferase</keyword>
<accession>A0ABY1ZFM8</accession>
<gene>
    <name evidence="3" type="ORF">EZI54_24200</name>
</gene>
<dbReference type="EMBL" id="SJDL01000228">
    <property type="protein sequence ID" value="TBW41947.1"/>
    <property type="molecule type" value="Genomic_DNA"/>
</dbReference>
<dbReference type="CDD" id="cd01651">
    <property type="entry name" value="RT_G2_intron"/>
    <property type="match status" value="1"/>
</dbReference>
<keyword evidence="4" id="KW-1185">Reference proteome</keyword>
<dbReference type="PANTHER" id="PTHR34047">
    <property type="entry name" value="NUCLEAR INTRON MATURASE 1, MITOCHONDRIAL-RELATED"/>
    <property type="match status" value="1"/>
</dbReference>
<proteinExistence type="inferred from homology"/>
<evidence type="ECO:0000256" key="1">
    <source>
        <dbReference type="ARBA" id="ARBA00034120"/>
    </source>
</evidence>
<dbReference type="Proteomes" id="UP000313645">
    <property type="component" value="Unassembled WGS sequence"/>
</dbReference>
<dbReference type="InterPro" id="IPR000477">
    <property type="entry name" value="RT_dom"/>
</dbReference>
<feature type="domain" description="Reverse transcriptase" evidence="2">
    <location>
        <begin position="3"/>
        <end position="83"/>
    </location>
</feature>
<feature type="non-terminal residue" evidence="3">
    <location>
        <position position="84"/>
    </location>
</feature>
<dbReference type="PANTHER" id="PTHR34047:SF8">
    <property type="entry name" value="PROTEIN YKFC"/>
    <property type="match status" value="1"/>
</dbReference>